<dbReference type="Proteomes" id="UP000265520">
    <property type="component" value="Unassembled WGS sequence"/>
</dbReference>
<organism evidence="2 3">
    <name type="scientific">Trifolium medium</name>
    <dbReference type="NCBI Taxonomy" id="97028"/>
    <lineage>
        <taxon>Eukaryota</taxon>
        <taxon>Viridiplantae</taxon>
        <taxon>Streptophyta</taxon>
        <taxon>Embryophyta</taxon>
        <taxon>Tracheophyta</taxon>
        <taxon>Spermatophyta</taxon>
        <taxon>Magnoliopsida</taxon>
        <taxon>eudicotyledons</taxon>
        <taxon>Gunneridae</taxon>
        <taxon>Pentapetalae</taxon>
        <taxon>rosids</taxon>
        <taxon>fabids</taxon>
        <taxon>Fabales</taxon>
        <taxon>Fabaceae</taxon>
        <taxon>Papilionoideae</taxon>
        <taxon>50 kb inversion clade</taxon>
        <taxon>NPAAA clade</taxon>
        <taxon>Hologalegina</taxon>
        <taxon>IRL clade</taxon>
        <taxon>Trifolieae</taxon>
        <taxon>Trifolium</taxon>
    </lineage>
</organism>
<evidence type="ECO:0000313" key="3">
    <source>
        <dbReference type="Proteomes" id="UP000265520"/>
    </source>
</evidence>
<protein>
    <submittedName>
        <fullName evidence="2">Uncharacterized protein</fullName>
    </submittedName>
</protein>
<accession>A0A392P8A9</accession>
<evidence type="ECO:0000256" key="1">
    <source>
        <dbReference type="SAM" id="MobiDB-lite"/>
    </source>
</evidence>
<proteinExistence type="predicted"/>
<feature type="non-terminal residue" evidence="2">
    <location>
        <position position="131"/>
    </location>
</feature>
<feature type="region of interest" description="Disordered" evidence="1">
    <location>
        <begin position="26"/>
        <end position="45"/>
    </location>
</feature>
<feature type="compositionally biased region" description="Basic and acidic residues" evidence="1">
    <location>
        <begin position="26"/>
        <end position="38"/>
    </location>
</feature>
<sequence length="131" mass="14767">VVSEDTTQKPAKKKNAAFEVHKEVAELEETATHEESKTRSGKSLKATKIKEVAYEPTKKRKMNKQRTMLEDIDEYLGFTSKETIVEAQMTEEQATLLEASVSMDEMAEVLREPEDIQVVDTSEATKESEVA</sequence>
<dbReference type="AlphaFoldDB" id="A0A392P8A9"/>
<dbReference type="EMBL" id="LXQA010066373">
    <property type="protein sequence ID" value="MCI07709.1"/>
    <property type="molecule type" value="Genomic_DNA"/>
</dbReference>
<keyword evidence="3" id="KW-1185">Reference proteome</keyword>
<feature type="non-terminal residue" evidence="2">
    <location>
        <position position="1"/>
    </location>
</feature>
<comment type="caution">
    <text evidence="2">The sequence shown here is derived from an EMBL/GenBank/DDBJ whole genome shotgun (WGS) entry which is preliminary data.</text>
</comment>
<name>A0A392P8A9_9FABA</name>
<evidence type="ECO:0000313" key="2">
    <source>
        <dbReference type="EMBL" id="MCI07709.1"/>
    </source>
</evidence>
<reference evidence="2 3" key="1">
    <citation type="journal article" date="2018" name="Front. Plant Sci.">
        <title>Red Clover (Trifolium pratense) and Zigzag Clover (T. medium) - A Picture of Genomic Similarities and Differences.</title>
        <authorList>
            <person name="Dluhosova J."/>
            <person name="Istvanek J."/>
            <person name="Nedelnik J."/>
            <person name="Repkova J."/>
        </authorList>
    </citation>
    <scope>NUCLEOTIDE SEQUENCE [LARGE SCALE GENOMIC DNA]</scope>
    <source>
        <strain evidence="3">cv. 10/8</strain>
        <tissue evidence="2">Leaf</tissue>
    </source>
</reference>